<accession>A0ABS8SRE7</accession>
<evidence type="ECO:0000313" key="2">
    <source>
        <dbReference type="Proteomes" id="UP000823775"/>
    </source>
</evidence>
<reference evidence="1 2" key="1">
    <citation type="journal article" date="2021" name="BMC Genomics">
        <title>Datura genome reveals duplications of psychoactive alkaloid biosynthetic genes and high mutation rate following tissue culture.</title>
        <authorList>
            <person name="Rajewski A."/>
            <person name="Carter-House D."/>
            <person name="Stajich J."/>
            <person name="Litt A."/>
        </authorList>
    </citation>
    <scope>NUCLEOTIDE SEQUENCE [LARGE SCALE GENOMIC DNA]</scope>
    <source>
        <strain evidence="1">AR-01</strain>
    </source>
</reference>
<dbReference type="Proteomes" id="UP000823775">
    <property type="component" value="Unassembled WGS sequence"/>
</dbReference>
<dbReference type="EMBL" id="JACEIK010000729">
    <property type="protein sequence ID" value="MCD7461517.1"/>
    <property type="molecule type" value="Genomic_DNA"/>
</dbReference>
<protein>
    <submittedName>
        <fullName evidence="1">Uncharacterized protein</fullName>
    </submittedName>
</protein>
<proteinExistence type="predicted"/>
<evidence type="ECO:0000313" key="1">
    <source>
        <dbReference type="EMBL" id="MCD7461517.1"/>
    </source>
</evidence>
<gene>
    <name evidence="1" type="ORF">HAX54_046310</name>
</gene>
<organism evidence="1 2">
    <name type="scientific">Datura stramonium</name>
    <name type="common">Jimsonweed</name>
    <name type="synonym">Common thornapple</name>
    <dbReference type="NCBI Taxonomy" id="4076"/>
    <lineage>
        <taxon>Eukaryota</taxon>
        <taxon>Viridiplantae</taxon>
        <taxon>Streptophyta</taxon>
        <taxon>Embryophyta</taxon>
        <taxon>Tracheophyta</taxon>
        <taxon>Spermatophyta</taxon>
        <taxon>Magnoliopsida</taxon>
        <taxon>eudicotyledons</taxon>
        <taxon>Gunneridae</taxon>
        <taxon>Pentapetalae</taxon>
        <taxon>asterids</taxon>
        <taxon>lamiids</taxon>
        <taxon>Solanales</taxon>
        <taxon>Solanaceae</taxon>
        <taxon>Solanoideae</taxon>
        <taxon>Datureae</taxon>
        <taxon>Datura</taxon>
    </lineage>
</organism>
<feature type="non-terminal residue" evidence="1">
    <location>
        <position position="1"/>
    </location>
</feature>
<sequence length="82" mass="9644">PVKHTTLGNSYSDFCYLHVYTYKAHKPPQVNGRKLGKRDKARENSLFLVKDLLPVNQERSHTERQRRQEALSCIKEELHLIL</sequence>
<name>A0ABS8SRE7_DATST</name>
<keyword evidence="2" id="KW-1185">Reference proteome</keyword>
<comment type="caution">
    <text evidence="1">The sequence shown here is derived from an EMBL/GenBank/DDBJ whole genome shotgun (WGS) entry which is preliminary data.</text>
</comment>